<dbReference type="GO" id="GO:0019752">
    <property type="term" value="P:carboxylic acid metabolic process"/>
    <property type="evidence" value="ECO:0007669"/>
    <property type="project" value="InterPro"/>
</dbReference>
<dbReference type="AlphaFoldDB" id="A0A133U6R2"/>
<keyword evidence="4 7" id="KW-0456">Lyase</keyword>
<dbReference type="PANTHER" id="PTHR42735:SF6">
    <property type="entry name" value="SPHINGOSINE-1-PHOSPHATE LYASE 1"/>
    <property type="match status" value="1"/>
</dbReference>
<comment type="caution">
    <text evidence="8">The sequence shown here is derived from an EMBL/GenBank/DDBJ whole genome shotgun (WGS) entry which is preliminary data.</text>
</comment>
<dbReference type="NCBIfam" id="TIGR03812">
    <property type="entry name" value="tyr_de_CO2_Arch"/>
    <property type="match status" value="1"/>
</dbReference>
<dbReference type="Gene3D" id="3.40.640.10">
    <property type="entry name" value="Type I PLP-dependent aspartate aminotransferase-like (Major domain)"/>
    <property type="match status" value="1"/>
</dbReference>
<protein>
    <recommendedName>
        <fullName evidence="10">ADC</fullName>
    </recommendedName>
</protein>
<gene>
    <name evidence="8" type="ORF">AKJ62_02210</name>
</gene>
<dbReference type="InterPro" id="IPR020931">
    <property type="entry name" value="MfnA"/>
</dbReference>
<evidence type="ECO:0000256" key="7">
    <source>
        <dbReference type="RuleBase" id="RU000382"/>
    </source>
</evidence>
<comment type="similarity">
    <text evidence="5">Belongs to the group II decarboxylase family. Sphingosine-1-phosphate lyase subfamily.</text>
</comment>
<name>A0A133U6R2_9EURY</name>
<evidence type="ECO:0008006" key="10">
    <source>
        <dbReference type="Google" id="ProtNLM"/>
    </source>
</evidence>
<reference evidence="8 9" key="1">
    <citation type="journal article" date="2016" name="Sci. Rep.">
        <title>Metabolic traits of an uncultured archaeal lineage -MSBL1- from brine pools of the Red Sea.</title>
        <authorList>
            <person name="Mwirichia R."/>
            <person name="Alam I."/>
            <person name="Rashid M."/>
            <person name="Vinu M."/>
            <person name="Ba-Alawi W."/>
            <person name="Anthony Kamau A."/>
            <person name="Kamanda Ngugi D."/>
            <person name="Goker M."/>
            <person name="Klenk H.P."/>
            <person name="Bajic V."/>
            <person name="Stingl U."/>
        </authorList>
    </citation>
    <scope>NUCLEOTIDE SEQUENCE [LARGE SCALE GENOMIC DNA]</scope>
    <source>
        <strain evidence="8">SCGC-AAA259D14</strain>
    </source>
</reference>
<dbReference type="GO" id="GO:0016831">
    <property type="term" value="F:carboxy-lyase activity"/>
    <property type="evidence" value="ECO:0007669"/>
    <property type="project" value="UniProtKB-KW"/>
</dbReference>
<keyword evidence="9" id="KW-1185">Reference proteome</keyword>
<dbReference type="SUPFAM" id="SSF53383">
    <property type="entry name" value="PLP-dependent transferases"/>
    <property type="match status" value="1"/>
</dbReference>
<evidence type="ECO:0000256" key="4">
    <source>
        <dbReference type="ARBA" id="ARBA00023239"/>
    </source>
</evidence>
<dbReference type="EMBL" id="LHXL01000020">
    <property type="protein sequence ID" value="KXA89871.1"/>
    <property type="molecule type" value="Genomic_DNA"/>
</dbReference>
<evidence type="ECO:0000256" key="3">
    <source>
        <dbReference type="ARBA" id="ARBA00022898"/>
    </source>
</evidence>
<dbReference type="InterPro" id="IPR002129">
    <property type="entry name" value="PyrdxlP-dep_de-COase"/>
</dbReference>
<dbReference type="InterPro" id="IPR050477">
    <property type="entry name" value="GrpII_AminoAcid_Decarb"/>
</dbReference>
<evidence type="ECO:0000313" key="8">
    <source>
        <dbReference type="EMBL" id="KXA89871.1"/>
    </source>
</evidence>
<dbReference type="Gene3D" id="3.90.1150.10">
    <property type="entry name" value="Aspartate Aminotransferase, domain 1"/>
    <property type="match status" value="1"/>
</dbReference>
<feature type="modified residue" description="N6-(pyridoxal phosphate)lysine" evidence="6">
    <location>
        <position position="217"/>
    </location>
</feature>
<organism evidence="8 9">
    <name type="scientific">candidate division MSBL1 archaeon SCGC-AAA259D14</name>
    <dbReference type="NCBI Taxonomy" id="1698261"/>
    <lineage>
        <taxon>Archaea</taxon>
        <taxon>Methanobacteriati</taxon>
        <taxon>Methanobacteriota</taxon>
        <taxon>candidate division MSBL1</taxon>
    </lineage>
</organism>
<evidence type="ECO:0000256" key="1">
    <source>
        <dbReference type="ARBA" id="ARBA00001933"/>
    </source>
</evidence>
<evidence type="ECO:0000313" key="9">
    <source>
        <dbReference type="Proteomes" id="UP000070589"/>
    </source>
</evidence>
<accession>A0A133U6R2</accession>
<dbReference type="Pfam" id="PF00282">
    <property type="entry name" value="Pyridoxal_deC"/>
    <property type="match status" value="1"/>
</dbReference>
<evidence type="ECO:0000256" key="5">
    <source>
        <dbReference type="ARBA" id="ARBA00038302"/>
    </source>
</evidence>
<sequence length="371" mass="41777">MEELLNTVLNLRERDWEYKSGKVFSSMCSNPLEEAWIGYQLFRDTNALDSDIFPSVKILEEKVIEEIGELFAHPEAHGYVGSGGTEGNIFALWLGRKLFEGDKVVAPSSVHYSVDKACDLQRLELIKTKLDENYRADVESIKEKVDRETSSIVVTAGTTATGVIDPIEEVAEVAEDYDCFLHVDASFGGFVLPFLEKVPTWNFEVDRVCSIVADPDKMGLVPIPSGVVLVREEKWLDRINIDAPYLSEVEPTLLGTRPGGAVASIWVALKHLGFEGYRRKVEKCMNLTDRLAKGIEAIDRLKLLVEPELNVVSFTSNFISPSEIYQDLKEEGWLVSLNTQPESIRLVVMPHHEPKHVKSFLESLQKYMEGR</sequence>
<dbReference type="InterPro" id="IPR015421">
    <property type="entry name" value="PyrdxlP-dep_Trfase_major"/>
</dbReference>
<comment type="cofactor">
    <cofactor evidence="1 6 7">
        <name>pyridoxal 5'-phosphate</name>
        <dbReference type="ChEBI" id="CHEBI:597326"/>
    </cofactor>
</comment>
<dbReference type="PATRIC" id="fig|1698261.3.peg.341"/>
<evidence type="ECO:0000256" key="6">
    <source>
        <dbReference type="PIRSR" id="PIRSR602129-50"/>
    </source>
</evidence>
<dbReference type="Proteomes" id="UP000070589">
    <property type="component" value="Unassembled WGS sequence"/>
</dbReference>
<keyword evidence="2" id="KW-0210">Decarboxylase</keyword>
<dbReference type="InterPro" id="IPR015422">
    <property type="entry name" value="PyrdxlP-dep_Trfase_small"/>
</dbReference>
<evidence type="ECO:0000256" key="2">
    <source>
        <dbReference type="ARBA" id="ARBA00022793"/>
    </source>
</evidence>
<dbReference type="InterPro" id="IPR015424">
    <property type="entry name" value="PyrdxlP-dep_Trfase"/>
</dbReference>
<dbReference type="GO" id="GO:0030170">
    <property type="term" value="F:pyridoxal phosphate binding"/>
    <property type="evidence" value="ECO:0007669"/>
    <property type="project" value="InterPro"/>
</dbReference>
<dbReference type="PANTHER" id="PTHR42735">
    <property type="match status" value="1"/>
</dbReference>
<proteinExistence type="inferred from homology"/>
<keyword evidence="3 6" id="KW-0663">Pyridoxal phosphate</keyword>